<dbReference type="PROSITE" id="PS50222">
    <property type="entry name" value="EF_HAND_2"/>
    <property type="match status" value="2"/>
</dbReference>
<dbReference type="RefSeq" id="XP_028879749.1">
    <property type="nucleotide sequence ID" value="XM_029028896.1"/>
</dbReference>
<dbReference type="GO" id="GO:0005509">
    <property type="term" value="F:calcium ion binding"/>
    <property type="evidence" value="ECO:0007669"/>
    <property type="project" value="InterPro"/>
</dbReference>
<feature type="compositionally biased region" description="Basic and acidic residues" evidence="2">
    <location>
        <begin position="277"/>
        <end position="295"/>
    </location>
</feature>
<dbReference type="Proteomes" id="UP000192257">
    <property type="component" value="Unassembled WGS sequence"/>
</dbReference>
<dbReference type="OrthoDB" id="273781at2759"/>
<evidence type="ECO:0000313" key="5">
    <source>
        <dbReference type="Proteomes" id="UP000192257"/>
    </source>
</evidence>
<feature type="compositionally biased region" description="Low complexity" evidence="2">
    <location>
        <begin position="888"/>
        <end position="901"/>
    </location>
</feature>
<feature type="region of interest" description="Disordered" evidence="2">
    <location>
        <begin position="795"/>
        <end position="969"/>
    </location>
</feature>
<keyword evidence="5" id="KW-1185">Reference proteome</keyword>
<gene>
    <name evidence="4" type="ORF">TM35_000331400</name>
</gene>
<feature type="domain" description="EF-hand" evidence="3">
    <location>
        <begin position="370"/>
        <end position="405"/>
    </location>
</feature>
<feature type="compositionally biased region" description="Polar residues" evidence="2">
    <location>
        <begin position="296"/>
        <end position="307"/>
    </location>
</feature>
<dbReference type="Gene3D" id="1.10.238.10">
    <property type="entry name" value="EF-hand"/>
    <property type="match status" value="1"/>
</dbReference>
<evidence type="ECO:0000256" key="2">
    <source>
        <dbReference type="SAM" id="MobiDB-lite"/>
    </source>
</evidence>
<feature type="compositionally biased region" description="Polar residues" evidence="2">
    <location>
        <begin position="259"/>
        <end position="272"/>
    </location>
</feature>
<feature type="compositionally biased region" description="Low complexity" evidence="2">
    <location>
        <begin position="1197"/>
        <end position="1208"/>
    </location>
</feature>
<feature type="compositionally biased region" description="Basic and acidic residues" evidence="2">
    <location>
        <begin position="1159"/>
        <end position="1175"/>
    </location>
</feature>
<feature type="compositionally biased region" description="Polar residues" evidence="2">
    <location>
        <begin position="159"/>
        <end position="170"/>
    </location>
</feature>
<comment type="caution">
    <text evidence="4">The sequence shown here is derived from an EMBL/GenBank/DDBJ whole genome shotgun (WGS) entry which is preliminary data.</text>
</comment>
<dbReference type="InterPro" id="IPR002048">
    <property type="entry name" value="EF_hand_dom"/>
</dbReference>
<feature type="compositionally biased region" description="Polar residues" evidence="2">
    <location>
        <begin position="570"/>
        <end position="580"/>
    </location>
</feature>
<feature type="compositionally biased region" description="Polar residues" evidence="2">
    <location>
        <begin position="75"/>
        <end position="101"/>
    </location>
</feature>
<feature type="region of interest" description="Disordered" evidence="2">
    <location>
        <begin position="991"/>
        <end position="1063"/>
    </location>
</feature>
<dbReference type="SMART" id="SM00054">
    <property type="entry name" value="EFh"/>
    <property type="match status" value="3"/>
</dbReference>
<feature type="compositionally biased region" description="Low complexity" evidence="2">
    <location>
        <begin position="805"/>
        <end position="821"/>
    </location>
</feature>
<reference evidence="4 5" key="1">
    <citation type="submission" date="2017-03" db="EMBL/GenBank/DDBJ databases">
        <title>An alternative strategy for trypanosome survival in the mammalian bloodstream revealed through genome and transcriptome analysis of the ubiquitous bovine parasite Trypanosoma (Megatrypanum) theileri.</title>
        <authorList>
            <person name="Kelly S."/>
            <person name="Ivens A."/>
            <person name="Mott A."/>
            <person name="O'Neill E."/>
            <person name="Emms D."/>
            <person name="Macleod O."/>
            <person name="Voorheis P."/>
            <person name="Matthews J."/>
            <person name="Matthews K."/>
            <person name="Carrington M."/>
        </authorList>
    </citation>
    <scope>NUCLEOTIDE SEQUENCE [LARGE SCALE GENOMIC DNA]</scope>
    <source>
        <strain evidence="4">Edinburgh</strain>
    </source>
</reference>
<dbReference type="InterPro" id="IPR011992">
    <property type="entry name" value="EF-hand-dom_pair"/>
</dbReference>
<evidence type="ECO:0000259" key="3">
    <source>
        <dbReference type="PROSITE" id="PS50222"/>
    </source>
</evidence>
<feature type="compositionally biased region" description="Low complexity" evidence="2">
    <location>
        <begin position="1012"/>
        <end position="1029"/>
    </location>
</feature>
<dbReference type="PROSITE" id="PS00018">
    <property type="entry name" value="EF_HAND_1"/>
    <property type="match status" value="1"/>
</dbReference>
<dbReference type="GeneID" id="39988676"/>
<feature type="compositionally biased region" description="Basic and acidic residues" evidence="2">
    <location>
        <begin position="866"/>
        <end position="875"/>
    </location>
</feature>
<feature type="region of interest" description="Disordered" evidence="2">
    <location>
        <begin position="570"/>
        <end position="618"/>
    </location>
</feature>
<sequence>MYEEELRDSIGQLERDLRTADKNRTGFLLQNDFEMVLRRNGGSSEQTEALTEQFRIGGSDCINYVELLKNMRSLAGNNMPSPTQESSSSNTVDTRSVSPISDENDIVNGAVNFPSREKRVLPITASTTSLRKNNSSNDNSPYNMMGMTKSGKRRDDDSFYTSRASTSSRMANIPATEESTMRSPFALSNRRESAIEKSKKQQQQQHEEEKNRAAHPHTVRDMKTSSFVEYAVERASSPVYRASSVEKMVQQAKLRAHSESSTPQQSETNKNQMMRGDSSEQRQRELFLFPNRERNNVSSAKQIQTRETPTPTPTTTTTTTTRKVVSTVKPTEDVGNSFSRSIHTNDRITQHNISRVSHGTSSTVGVSGRGDLISLREVFRVIDQNQDGMVTLREIWNALHRRGIEVHMPELEALADSLDLDESDMSDIMLGNGDDNSIDRVLSSVDFCMLVSRMRSSLIERIRRSSLWLAGAPEPSPPPVPPISVLTHKGLETTDKNQPHESAKWNASQSGTSLLAACEFTPSPRKSSSPHASYNSKVDVLSQDNVNSFSPPPSVHTSVTVTHLAESGITETPQGRSTIGTADHQPPSGSTVFVSPSPEMETARQPQAAPSMRSVTMPPSYRFTDVEKETEVISTKVGEQNSLTASRSESPHPYEVPIARGLQKDTEFSVPPPYLPPTENRNGTRSFRTLGGSIGSSSEKTNDHMSGKPSVSEDYAAIHRELLARRKQRLEEENFLRRLEMEFQERYSDLLNDTNTNTDPTHVQRFDVPDEMEIHQSDKSAQRVKTQREIVNYDTIRKDTHEVASRSVSSSRDNSPLNSNPGTVGRLFQHTASSLAHEREKKIKYIPPKRTTSLGRSSSSSMIQKSNEKGSRDDVESIDSLQRRRRSFSTSEESVSVVRQRYTSQMVKPQQKRQSLTTSVAGKPSMQRSGSNKNVSRGSIRNVQPISPSKGDVSTLSHHHYRTNSMESKSALIGKSELNESEPAVVRVSLIPDTSPLSPPTPTRVSAASVDNGRIGRSSSAGSRSPSNNADLSTQRQRMPLPGIPPLPPNRSRTVEQSGGEIDKVRHPQISKSISEKLYGKCSYLLSLCSNYDRAQDGFLTPKDLGRALYAVAPDLTESEISELLSMGLSQGKNGNRCHYVSLVGDLVVQESYVQLHERIPESNESNNKDNRNSMEDMVNGTNVIPSDHPRHIATPSSISHASSVNVSPRRKERGSVEDSFLEDRVKKGRLKMNRLVREELLKGCGGDYHLLRNAFFAHDDIRTGYLEEKVLRECLVRLFRTEQRLMPPWLLDRCVRLCRTPFEREMIAASTNASTASTNTTKGISVAAAPPPDSTEEEAARRRVHGIPEVLWTVLCDYRYLLEELRL</sequence>
<dbReference type="SUPFAM" id="SSF47473">
    <property type="entry name" value="EF-hand"/>
    <property type="match status" value="1"/>
</dbReference>
<proteinExistence type="predicted"/>
<dbReference type="VEuPathDB" id="TriTrypDB:TM35_000331400"/>
<evidence type="ECO:0000256" key="1">
    <source>
        <dbReference type="ARBA" id="ARBA00022837"/>
    </source>
</evidence>
<feature type="region of interest" description="Disordered" evidence="2">
    <location>
        <begin position="660"/>
        <end position="710"/>
    </location>
</feature>
<feature type="region of interest" description="Disordered" evidence="2">
    <location>
        <begin position="1159"/>
        <end position="1219"/>
    </location>
</feature>
<name>A0A1X0NMG3_9TRYP</name>
<feature type="compositionally biased region" description="Basic and acidic residues" evidence="2">
    <location>
        <begin position="189"/>
        <end position="221"/>
    </location>
</feature>
<feature type="compositionally biased region" description="Polar residues" evidence="2">
    <location>
        <begin position="902"/>
        <end position="956"/>
    </location>
</feature>
<feature type="domain" description="EF-hand" evidence="3">
    <location>
        <begin position="8"/>
        <end position="43"/>
    </location>
</feature>
<accession>A0A1X0NMG3</accession>
<feature type="compositionally biased region" description="Basic and acidic residues" evidence="2">
    <location>
        <begin position="795"/>
        <end position="804"/>
    </location>
</feature>
<dbReference type="EMBL" id="NBCO01000033">
    <property type="protein sequence ID" value="ORC85683.1"/>
    <property type="molecule type" value="Genomic_DNA"/>
</dbReference>
<feature type="region of interest" description="Disordered" evidence="2">
    <location>
        <begin position="124"/>
        <end position="221"/>
    </location>
</feature>
<feature type="compositionally biased region" description="Polar residues" evidence="2">
    <location>
        <begin position="124"/>
        <end position="142"/>
    </location>
</feature>
<feature type="region of interest" description="Disordered" evidence="2">
    <location>
        <begin position="75"/>
        <end position="103"/>
    </location>
</feature>
<organism evidence="4 5">
    <name type="scientific">Trypanosoma theileri</name>
    <dbReference type="NCBI Taxonomy" id="67003"/>
    <lineage>
        <taxon>Eukaryota</taxon>
        <taxon>Discoba</taxon>
        <taxon>Euglenozoa</taxon>
        <taxon>Kinetoplastea</taxon>
        <taxon>Metakinetoplastina</taxon>
        <taxon>Trypanosomatida</taxon>
        <taxon>Trypanosomatidae</taxon>
        <taxon>Trypanosoma</taxon>
    </lineage>
</organism>
<feature type="region of interest" description="Disordered" evidence="2">
    <location>
        <begin position="251"/>
        <end position="322"/>
    </location>
</feature>
<keyword evidence="1" id="KW-0106">Calcium</keyword>
<dbReference type="InterPro" id="IPR018247">
    <property type="entry name" value="EF_Hand_1_Ca_BS"/>
</dbReference>
<evidence type="ECO:0000313" key="4">
    <source>
        <dbReference type="EMBL" id="ORC85683.1"/>
    </source>
</evidence>
<protein>
    <submittedName>
        <fullName evidence="4">Calmodulin</fullName>
    </submittedName>
</protein>